<keyword evidence="14 16" id="KW-0472">Membrane</keyword>
<evidence type="ECO:0000256" key="4">
    <source>
        <dbReference type="ARBA" id="ARBA00021006"/>
    </source>
</evidence>
<dbReference type="GO" id="GO:0042773">
    <property type="term" value="P:ATP synthesis coupled electron transport"/>
    <property type="evidence" value="ECO:0007669"/>
    <property type="project" value="InterPro"/>
</dbReference>
<keyword evidence="11 16" id="KW-0520">NAD</keyword>
<feature type="transmembrane region" description="Helical" evidence="16">
    <location>
        <begin position="314"/>
        <end position="335"/>
    </location>
</feature>
<evidence type="ECO:0000256" key="2">
    <source>
        <dbReference type="ARBA" id="ARBA00009025"/>
    </source>
</evidence>
<evidence type="ECO:0000256" key="8">
    <source>
        <dbReference type="ARBA" id="ARBA00022967"/>
    </source>
</evidence>
<comment type="function">
    <text evidence="16">Core subunit of the mitochondrial membrane respiratory chain NADH dehydrogenase (Complex I) which catalyzes electron transfer from NADH through the respiratory chain, using ubiquinone as an electron acceptor. Essential for the catalytic activity and assembly of complex I.</text>
</comment>
<keyword evidence="10 16" id="KW-1133">Transmembrane helix</keyword>
<evidence type="ECO:0000256" key="6">
    <source>
        <dbReference type="ARBA" id="ARBA00022660"/>
    </source>
</evidence>
<dbReference type="EMBL" id="KP965863">
    <property type="protein sequence ID" value="AKD00066.1"/>
    <property type="molecule type" value="Genomic_DNA"/>
</dbReference>
<evidence type="ECO:0000256" key="12">
    <source>
        <dbReference type="ARBA" id="ARBA00023075"/>
    </source>
</evidence>
<accession>A0A0F6PZA8</accession>
<evidence type="ECO:0000256" key="15">
    <source>
        <dbReference type="ARBA" id="ARBA00049551"/>
    </source>
</evidence>
<evidence type="ECO:0000256" key="3">
    <source>
        <dbReference type="ARBA" id="ARBA00012944"/>
    </source>
</evidence>
<dbReference type="InterPro" id="IPR001750">
    <property type="entry name" value="ND/Mrp_TM"/>
</dbReference>
<reference evidence="18" key="1">
    <citation type="journal article" date="2015" name="Mol. Phylogenet. Evol.">
        <title>Elucidating the phylogenetic position of Gnathostomulida and first mitochondrial genomes of Gnathostomulida, Gastrotricha and Polycladida (Platyhelminthes).</title>
        <authorList>
            <person name="Golombek A."/>
            <person name="Tobergte S."/>
            <person name="Struck T.H."/>
        </authorList>
    </citation>
    <scope>NUCLEOTIDE SEQUENCE</scope>
</reference>
<evidence type="ECO:0000256" key="5">
    <source>
        <dbReference type="ARBA" id="ARBA00022448"/>
    </source>
</evidence>
<keyword evidence="7 16" id="KW-0812">Transmembrane</keyword>
<evidence type="ECO:0000256" key="13">
    <source>
        <dbReference type="ARBA" id="ARBA00023128"/>
    </source>
</evidence>
<comment type="subcellular location">
    <subcellularLocation>
        <location evidence="1 16">Mitochondrion membrane</location>
        <topology evidence="1 16">Multi-pass membrane protein</topology>
    </subcellularLocation>
</comment>
<dbReference type="PANTHER" id="PTHR43507">
    <property type="entry name" value="NADH-UBIQUINONE OXIDOREDUCTASE CHAIN 4"/>
    <property type="match status" value="1"/>
</dbReference>
<keyword evidence="13 16" id="KW-0496">Mitochondrion</keyword>
<feature type="transmembrane region" description="Helical" evidence="16">
    <location>
        <begin position="117"/>
        <end position="136"/>
    </location>
</feature>
<comment type="catalytic activity">
    <reaction evidence="15 16">
        <text>a ubiquinone + NADH + 5 H(+)(in) = a ubiquinol + NAD(+) + 4 H(+)(out)</text>
        <dbReference type="Rhea" id="RHEA:29091"/>
        <dbReference type="Rhea" id="RHEA-COMP:9565"/>
        <dbReference type="Rhea" id="RHEA-COMP:9566"/>
        <dbReference type="ChEBI" id="CHEBI:15378"/>
        <dbReference type="ChEBI" id="CHEBI:16389"/>
        <dbReference type="ChEBI" id="CHEBI:17976"/>
        <dbReference type="ChEBI" id="CHEBI:57540"/>
        <dbReference type="ChEBI" id="CHEBI:57945"/>
        <dbReference type="EC" id="7.1.1.2"/>
    </reaction>
</comment>
<keyword evidence="6 16" id="KW-0679">Respiratory chain</keyword>
<feature type="transmembrane region" description="Helical" evidence="16">
    <location>
        <begin position="355"/>
        <end position="382"/>
    </location>
</feature>
<evidence type="ECO:0000256" key="16">
    <source>
        <dbReference type="RuleBase" id="RU003297"/>
    </source>
</evidence>
<feature type="domain" description="NADH:quinone oxidoreductase/Mrp antiporter transmembrane" evidence="17">
    <location>
        <begin position="81"/>
        <end position="369"/>
    </location>
</feature>
<feature type="transmembrane region" description="Helical" evidence="16">
    <location>
        <begin position="403"/>
        <end position="425"/>
    </location>
</feature>
<dbReference type="AlphaFoldDB" id="A0A0F6PZA8"/>
<dbReference type="EC" id="7.1.1.2" evidence="3 16"/>
<feature type="transmembrane region" description="Helical" evidence="16">
    <location>
        <begin position="224"/>
        <end position="246"/>
    </location>
</feature>
<proteinExistence type="inferred from homology"/>
<evidence type="ECO:0000256" key="9">
    <source>
        <dbReference type="ARBA" id="ARBA00022982"/>
    </source>
</evidence>
<feature type="transmembrane region" description="Helical" evidence="16">
    <location>
        <begin position="36"/>
        <end position="54"/>
    </location>
</feature>
<comment type="similarity">
    <text evidence="2 16">Belongs to the complex I subunit 4 family.</text>
</comment>
<keyword evidence="5 16" id="KW-0813">Transport</keyword>
<feature type="transmembrane region" description="Helical" evidence="16">
    <location>
        <begin position="253"/>
        <end position="275"/>
    </location>
</feature>
<dbReference type="PRINTS" id="PR01437">
    <property type="entry name" value="NUOXDRDTASE4"/>
</dbReference>
<dbReference type="GO" id="GO:0048039">
    <property type="term" value="F:ubiquinone binding"/>
    <property type="evidence" value="ECO:0007669"/>
    <property type="project" value="TreeGrafter"/>
</dbReference>
<keyword evidence="8" id="KW-1278">Translocase</keyword>
<organism evidence="18">
    <name type="scientific">Stylochoplana maculata</name>
    <dbReference type="NCBI Taxonomy" id="1495083"/>
    <lineage>
        <taxon>Eukaryota</taxon>
        <taxon>Metazoa</taxon>
        <taxon>Spiralia</taxon>
        <taxon>Lophotrochozoa</taxon>
        <taxon>Platyhelminthes</taxon>
        <taxon>Rhabditophora</taxon>
        <taxon>Polycladida</taxon>
        <taxon>Acotylea</taxon>
        <taxon>Leptoplanoidea</taxon>
        <taxon>Leptoplanidae</taxon>
        <taxon>Stylochoplana</taxon>
    </lineage>
</organism>
<evidence type="ECO:0000259" key="17">
    <source>
        <dbReference type="Pfam" id="PF00361"/>
    </source>
</evidence>
<feature type="transmembrane region" description="Helical" evidence="16">
    <location>
        <begin position="61"/>
        <end position="79"/>
    </location>
</feature>
<dbReference type="Pfam" id="PF00361">
    <property type="entry name" value="Proton_antipo_M"/>
    <property type="match status" value="1"/>
</dbReference>
<evidence type="ECO:0000256" key="10">
    <source>
        <dbReference type="ARBA" id="ARBA00022989"/>
    </source>
</evidence>
<feature type="transmembrane region" description="Helical" evidence="16">
    <location>
        <begin position="281"/>
        <end position="302"/>
    </location>
</feature>
<evidence type="ECO:0000256" key="14">
    <source>
        <dbReference type="ARBA" id="ARBA00023136"/>
    </source>
</evidence>
<evidence type="ECO:0000256" key="7">
    <source>
        <dbReference type="ARBA" id="ARBA00022692"/>
    </source>
</evidence>
<dbReference type="GO" id="GO:0008137">
    <property type="term" value="F:NADH dehydrogenase (ubiquinone) activity"/>
    <property type="evidence" value="ECO:0007669"/>
    <property type="project" value="UniProtKB-UniRule"/>
</dbReference>
<evidence type="ECO:0000256" key="1">
    <source>
        <dbReference type="ARBA" id="ARBA00004225"/>
    </source>
</evidence>
<keyword evidence="12 16" id="KW-0830">Ubiquinone</keyword>
<feature type="transmembrane region" description="Helical" evidence="16">
    <location>
        <begin position="191"/>
        <end position="212"/>
    </location>
</feature>
<dbReference type="GO" id="GO:0015990">
    <property type="term" value="P:electron transport coupled proton transport"/>
    <property type="evidence" value="ECO:0007669"/>
    <property type="project" value="TreeGrafter"/>
</dbReference>
<dbReference type="InterPro" id="IPR003918">
    <property type="entry name" value="NADH_UbQ_OxRdtase"/>
</dbReference>
<evidence type="ECO:0000256" key="11">
    <source>
        <dbReference type="ARBA" id="ARBA00023027"/>
    </source>
</evidence>
<feature type="non-terminal residue" evidence="18">
    <location>
        <position position="1"/>
    </location>
</feature>
<gene>
    <name evidence="18" type="primary">nad4</name>
</gene>
<dbReference type="GO" id="GO:0031966">
    <property type="term" value="C:mitochondrial membrane"/>
    <property type="evidence" value="ECO:0007669"/>
    <property type="project" value="UniProtKB-SubCell"/>
</dbReference>
<protein>
    <recommendedName>
        <fullName evidence="4 16">NADH-ubiquinone oxidoreductase chain 4</fullName>
        <ecNumber evidence="3 16">7.1.1.2</ecNumber>
    </recommendedName>
</protein>
<evidence type="ECO:0000313" key="18">
    <source>
        <dbReference type="EMBL" id="AKD00066.1"/>
    </source>
</evidence>
<feature type="transmembrane region" description="Helical" evidence="16">
    <location>
        <begin position="160"/>
        <end position="184"/>
    </location>
</feature>
<feature type="transmembrane region" description="Helical" evidence="16">
    <location>
        <begin position="85"/>
        <end position="105"/>
    </location>
</feature>
<dbReference type="GO" id="GO:0003954">
    <property type="term" value="F:NADH dehydrogenase activity"/>
    <property type="evidence" value="ECO:0007669"/>
    <property type="project" value="TreeGrafter"/>
</dbReference>
<sequence length="427" mass="47533">IITSLVIIMLITIPYLNSFHSHNIFYHSFWISLDNLSSFLIILTVWISLLMCLAMNSANNIGKLLLSFTILNLILILSFMSNSLLGFYIFFELSLIPTLIIILGWGVQPERIRAGSYLMIYTLVGSLPLLAGILYMDFHCGTIKTFIPIGEIFFFNNSDYSIFCMFWVLAFLIKLPIYGVHLWLPKAHVEAPVAGSMVLAGILLKLGAYGLLRTLHFLDMSLCIWGDSLFIWSGVTMCIVGIICFRQCDLKSLVAYSSVAHMSLVLAACFSSDIIGINGAVGMLVSHGLCSSGLFFGVQCLYENSGSRNILLNRGLICLSPTFTLFWFLLCVGNASAPPSLNLLSEFMLMSSMVFYGGPFAGIMCGITIFLGGLFSIYLYVLICHGKWSPSNNYWNPPTFRSLLVLFLHIIPLYGLIFMSNSIFYSI</sequence>
<name>A0A0F6PZA8_9PLAT</name>
<geneLocation type="mitochondrion" evidence="18"/>
<keyword evidence="9 16" id="KW-0249">Electron transport</keyword>
<dbReference type="PANTHER" id="PTHR43507:SF20">
    <property type="entry name" value="NADH-UBIQUINONE OXIDOREDUCTASE CHAIN 4"/>
    <property type="match status" value="1"/>
</dbReference>